<dbReference type="Proteomes" id="UP000474159">
    <property type="component" value="Unassembled WGS sequence"/>
</dbReference>
<dbReference type="AlphaFoldDB" id="A0A6L3SW53"/>
<sequence>MTDAPFIPHAIVETEHRIPTSIMQAAIYGVANIMRIDLDGSQPEDTFIEQAIAGLQAKHERWRTDRCHGRLPAFGKPVSLVVNYAADRATRYDLDGNVIEHLNQSVEIGSASATVARGKVKLEVR</sequence>
<proteinExistence type="predicted"/>
<reference evidence="1 2" key="1">
    <citation type="submission" date="2019-09" db="EMBL/GenBank/DDBJ databases">
        <title>YIM 48816 draft genome.</title>
        <authorList>
            <person name="Jiang L."/>
        </authorList>
    </citation>
    <scope>NUCLEOTIDE SEQUENCE [LARGE SCALE GENOMIC DNA]</scope>
    <source>
        <strain evidence="1 2">YIM 48816</strain>
    </source>
</reference>
<evidence type="ECO:0000313" key="2">
    <source>
        <dbReference type="Proteomes" id="UP000474159"/>
    </source>
</evidence>
<keyword evidence="2" id="KW-1185">Reference proteome</keyword>
<dbReference type="RefSeq" id="WP_151001270.1">
    <property type="nucleotide sequence ID" value="NZ_BPQY01000189.1"/>
</dbReference>
<accession>A0A6L3SW53</accession>
<protein>
    <submittedName>
        <fullName evidence="1">Uncharacterized protein</fullName>
    </submittedName>
</protein>
<gene>
    <name evidence="1" type="ORF">F6X53_16330</name>
</gene>
<dbReference type="EMBL" id="VZZK01000016">
    <property type="protein sequence ID" value="KAB1078062.1"/>
    <property type="molecule type" value="Genomic_DNA"/>
</dbReference>
<dbReference type="OrthoDB" id="7995217at2"/>
<evidence type="ECO:0000313" key="1">
    <source>
        <dbReference type="EMBL" id="KAB1078062.1"/>
    </source>
</evidence>
<name>A0A6L3SW53_9HYPH</name>
<organism evidence="1 2">
    <name type="scientific">Methylobacterium soli</name>
    <dbReference type="NCBI Taxonomy" id="553447"/>
    <lineage>
        <taxon>Bacteria</taxon>
        <taxon>Pseudomonadati</taxon>
        <taxon>Pseudomonadota</taxon>
        <taxon>Alphaproteobacteria</taxon>
        <taxon>Hyphomicrobiales</taxon>
        <taxon>Methylobacteriaceae</taxon>
        <taxon>Methylobacterium</taxon>
    </lineage>
</organism>
<comment type="caution">
    <text evidence="1">The sequence shown here is derived from an EMBL/GenBank/DDBJ whole genome shotgun (WGS) entry which is preliminary data.</text>
</comment>